<dbReference type="RefSeq" id="WP_132128085.1">
    <property type="nucleotide sequence ID" value="NZ_CP042432.1"/>
</dbReference>
<keyword evidence="4" id="KW-1185">Reference proteome</keyword>
<dbReference type="Gene3D" id="2.60.40.10">
    <property type="entry name" value="Immunoglobulins"/>
    <property type="match status" value="1"/>
</dbReference>
<evidence type="ECO:0000313" key="3">
    <source>
        <dbReference type="EMBL" id="TCS88980.1"/>
    </source>
</evidence>
<dbReference type="SUPFAM" id="SSF52266">
    <property type="entry name" value="SGNH hydrolase"/>
    <property type="match status" value="1"/>
</dbReference>
<proteinExistence type="predicted"/>
<keyword evidence="1" id="KW-0378">Hydrolase</keyword>
<dbReference type="Gene3D" id="3.40.50.1110">
    <property type="entry name" value="SGNH hydrolase"/>
    <property type="match status" value="1"/>
</dbReference>
<accession>A0A4R3KWX3</accession>
<dbReference type="InterPro" id="IPR039329">
    <property type="entry name" value="SIAE"/>
</dbReference>
<dbReference type="InterPro" id="IPR036514">
    <property type="entry name" value="SGNH_hydro_sf"/>
</dbReference>
<evidence type="ECO:0000256" key="1">
    <source>
        <dbReference type="ARBA" id="ARBA00022801"/>
    </source>
</evidence>
<reference evidence="3 4" key="1">
    <citation type="submission" date="2019-03" db="EMBL/GenBank/DDBJ databases">
        <title>Genomic Encyclopedia of Type Strains, Phase IV (KMG-IV): sequencing the most valuable type-strain genomes for metagenomic binning, comparative biology and taxonomic classification.</title>
        <authorList>
            <person name="Goeker M."/>
        </authorList>
    </citation>
    <scope>NUCLEOTIDE SEQUENCE [LARGE SCALE GENOMIC DNA]</scope>
    <source>
        <strain evidence="3 4">DSM 21100</strain>
    </source>
</reference>
<gene>
    <name evidence="3" type="ORF">EDD80_102171</name>
</gene>
<dbReference type="InterPro" id="IPR005181">
    <property type="entry name" value="SASA"/>
</dbReference>
<comment type="caution">
    <text evidence="3">The sequence shown here is derived from an EMBL/GenBank/DDBJ whole genome shotgun (WGS) entry which is preliminary data.</text>
</comment>
<sequence>MRAILLFLSLIIGAGFSSRADIRLPKLVGDNMVLQRDLPIHVWGWADPGEKIEITFHGKSYQATADAAGNWEATLKKMKAGGPYEMVLSGNNRIELKNILVGDVWVCSGQSNMEWPVSQAMNPEEEIKNASYPKIRLFTVKKKTSGVPLDDVSGQWEECSPESVPGFSAVGYFFGREIHQSEGIPIGLINSSWGGTVVETWISKDGLQGEETFGPRAEAVKDLSAEEITQPNSQPTLLYNGMIHPLLNFPIKGAIWYQGESNAGRAYQYRDLFPRMILDWRNKWEQDDFPFLFVQLANFRKPLDEPKPSDWAELREAQDMTLAVKNTGMASAIDIGVADDIHPRNKQEVGRRLALSALSLTYGEKIVDSGPRFKSMKIKDGDVYIRFSSTGEGLKTKGGAKALGEFQLAGEDRQFHWAEAEIVNENTVKVHAEEVTQPVALRFAWQDNPSKLNLYNAEGLPANPFRTDEWPGITEGKK</sequence>
<dbReference type="InterPro" id="IPR013783">
    <property type="entry name" value="Ig-like_fold"/>
</dbReference>
<dbReference type="PANTHER" id="PTHR22901">
    <property type="entry name" value="SIALATE O-ACETYLESTERASE"/>
    <property type="match status" value="1"/>
</dbReference>
<dbReference type="GO" id="GO:0001681">
    <property type="term" value="F:sialate O-acetylesterase activity"/>
    <property type="evidence" value="ECO:0007669"/>
    <property type="project" value="InterPro"/>
</dbReference>
<dbReference type="AlphaFoldDB" id="A0A4R3KWX3"/>
<dbReference type="EMBL" id="SMAD01000002">
    <property type="protein sequence ID" value="TCS88980.1"/>
    <property type="molecule type" value="Genomic_DNA"/>
</dbReference>
<dbReference type="Pfam" id="PF03629">
    <property type="entry name" value="SASA"/>
    <property type="match status" value="1"/>
</dbReference>
<dbReference type="GO" id="GO:0005975">
    <property type="term" value="P:carbohydrate metabolic process"/>
    <property type="evidence" value="ECO:0007669"/>
    <property type="project" value="TreeGrafter"/>
</dbReference>
<dbReference type="OrthoDB" id="9816001at2"/>
<name>A0A4R3KWX3_9SPHI</name>
<feature type="domain" description="Sialate O-acetylesterase" evidence="2">
    <location>
        <begin position="102"/>
        <end position="356"/>
    </location>
</feature>
<dbReference type="PANTHER" id="PTHR22901:SF0">
    <property type="entry name" value="SIALATE O-ACETYLESTERASE"/>
    <property type="match status" value="1"/>
</dbReference>
<organism evidence="3 4">
    <name type="scientific">Anseongella ginsenosidimutans</name>
    <dbReference type="NCBI Taxonomy" id="496056"/>
    <lineage>
        <taxon>Bacteria</taxon>
        <taxon>Pseudomonadati</taxon>
        <taxon>Bacteroidota</taxon>
        <taxon>Sphingobacteriia</taxon>
        <taxon>Sphingobacteriales</taxon>
        <taxon>Sphingobacteriaceae</taxon>
        <taxon>Anseongella</taxon>
    </lineage>
</organism>
<evidence type="ECO:0000313" key="4">
    <source>
        <dbReference type="Proteomes" id="UP000295807"/>
    </source>
</evidence>
<dbReference type="Proteomes" id="UP000295807">
    <property type="component" value="Unassembled WGS sequence"/>
</dbReference>
<protein>
    <submittedName>
        <fullName evidence="3">Sialate O-acetylesterase</fullName>
    </submittedName>
</protein>
<evidence type="ECO:0000259" key="2">
    <source>
        <dbReference type="Pfam" id="PF03629"/>
    </source>
</evidence>